<evidence type="ECO:0000256" key="2">
    <source>
        <dbReference type="ARBA" id="ARBA00022468"/>
    </source>
</evidence>
<feature type="domain" description="SH3" evidence="5">
    <location>
        <begin position="37"/>
        <end position="101"/>
    </location>
</feature>
<dbReference type="PANTHER" id="PTHR23176">
    <property type="entry name" value="RHO/RAC/CDC GTPASE-ACTIVATING PROTEIN"/>
    <property type="match status" value="1"/>
</dbReference>
<keyword evidence="1 3" id="KW-0728">SH3 domain</keyword>
<evidence type="ECO:0000259" key="8">
    <source>
        <dbReference type="PROSITE" id="PS50238"/>
    </source>
</evidence>
<feature type="domain" description="Rho-GAP" evidence="8">
    <location>
        <begin position="665"/>
        <end position="853"/>
    </location>
</feature>
<comment type="caution">
    <text evidence="9">The sequence shown here is derived from an EMBL/GenBank/DDBJ whole genome shotgun (WGS) entry which is preliminary data.</text>
</comment>
<reference evidence="9" key="1">
    <citation type="journal article" date="2023" name="G3 (Bethesda)">
        <title>A reference genome for the long-term kleptoplast-retaining sea slug Elysia crispata morphotype clarki.</title>
        <authorList>
            <person name="Eastman K.E."/>
            <person name="Pendleton A.L."/>
            <person name="Shaikh M.A."/>
            <person name="Suttiyut T."/>
            <person name="Ogas R."/>
            <person name="Tomko P."/>
            <person name="Gavelis G."/>
            <person name="Widhalm J.R."/>
            <person name="Wisecaver J.H."/>
        </authorList>
    </citation>
    <scope>NUCLEOTIDE SEQUENCE</scope>
    <source>
        <strain evidence="9">ECLA1</strain>
    </source>
</reference>
<name>A0AAE1CPT1_9GAST</name>
<dbReference type="SMART" id="SM00324">
    <property type="entry name" value="RhoGAP"/>
    <property type="match status" value="1"/>
</dbReference>
<dbReference type="InterPro" id="IPR036028">
    <property type="entry name" value="SH3-like_dom_sf"/>
</dbReference>
<evidence type="ECO:0000259" key="6">
    <source>
        <dbReference type="PROSITE" id="PS50003"/>
    </source>
</evidence>
<dbReference type="PROSITE" id="PS50238">
    <property type="entry name" value="RHOGAP"/>
    <property type="match status" value="1"/>
</dbReference>
<dbReference type="SUPFAM" id="SSF50044">
    <property type="entry name" value="SH3-domain"/>
    <property type="match status" value="1"/>
</dbReference>
<feature type="region of interest" description="Disordered" evidence="4">
    <location>
        <begin position="396"/>
        <end position="430"/>
    </location>
</feature>
<dbReference type="InterPro" id="IPR001202">
    <property type="entry name" value="WW_dom"/>
</dbReference>
<dbReference type="FunFam" id="1.10.555.10:FF:000003">
    <property type="entry name" value="Putative rho GTPase-activating protein 12"/>
    <property type="match status" value="1"/>
</dbReference>
<sequence length="855" mass="96061">MENAFLKEGEEGSLKGVRRIVTQANDTVGVSTIMTEGLDQVVKVLYDYKYADEAGEIEIRNGDIYRLVEKTNNEWWQVYDPSDADGESFFVPAQYVEIVHDESAWKALSDLDKALTFGYERSASPNPDYQEDSSDLYSTAASATSGIRPIIPDTDESYVNITSGEERATADRDGEYINLDSYRSAAGIPSLVTSSAAGSGSPDNTESPPASKPNIPQELIQGTVPPPLPEEGTYVKVLLEGLPWDIYREHTAGRLFYVNRETRERMWKPPRKPNPQQTSSKPPEGGSTRFGSTSSPVTNEPMMGGLPSQYEQVHDNGNIYFIHKGTQEKWKSLFDKIGRQYFHKLGSSDTQWTLPSSSSSEDKEIASQFFESLKGSEQMLQQQDVKWEGQGHRLSTFGGQAAPLSRSTKAASTHGPLENLPTPGNRASTLPANFTVARPAPVAHERGLGPPSFQVQHMPSSPSSSKLTMPTQEEVLAGYLNKAKILDTGKKKVKKNWNQIYLVLRGSNLIFYKDQKSASNDGRNEGVVSLQGAHVSFNPPKDLTSRKNSILLQASSGNLFLFQSDNEKSIREWFTRMKIVANDISSVFDSSPIGLDVKEEKKDERKTEKTTHRSVSSDDSVSIHTVDKNKNLVGIRAKLLNFISRRPTQEDLYKRGIIKDAVFGSRLNELCDKERTHVPIFVHRCILAVESKGLMHDGLYRVSGNMAEIQRLRCAVDKDDNYNLYDEQWDVHVLTGSLKLFFRELKEPVFPFHMYNSFLQAIGKDNTKDRSSAFKKAVSDLPRCNYYTLKELFHHLCRIIEFSHENRMQVQNVAIVFGPTLMWQQEEGVSLAVSTMFQSKIVEYMLLEYSSLFKH</sequence>
<feature type="compositionally biased region" description="Polar residues" evidence="4">
    <location>
        <begin position="193"/>
        <end position="208"/>
    </location>
</feature>
<dbReference type="Proteomes" id="UP001283361">
    <property type="component" value="Unassembled WGS sequence"/>
</dbReference>
<dbReference type="GO" id="GO:0005096">
    <property type="term" value="F:GTPase activator activity"/>
    <property type="evidence" value="ECO:0007669"/>
    <property type="project" value="UniProtKB-KW"/>
</dbReference>
<dbReference type="PANTHER" id="PTHR23176:SF129">
    <property type="entry name" value="RHO GTPASE ACTIVATING PROTEIN AT 16F, ISOFORM E-RELATED"/>
    <property type="match status" value="1"/>
</dbReference>
<dbReference type="Pfam" id="PF00169">
    <property type="entry name" value="PH"/>
    <property type="match status" value="1"/>
</dbReference>
<evidence type="ECO:0000259" key="7">
    <source>
        <dbReference type="PROSITE" id="PS50020"/>
    </source>
</evidence>
<dbReference type="Gene3D" id="2.30.30.40">
    <property type="entry name" value="SH3 Domains"/>
    <property type="match status" value="1"/>
</dbReference>
<protein>
    <recommendedName>
        <fullName evidence="11">Rho GTPase-activating protein 27</fullName>
    </recommendedName>
</protein>
<dbReference type="Pfam" id="PF00018">
    <property type="entry name" value="SH3_1"/>
    <property type="match status" value="1"/>
</dbReference>
<dbReference type="PROSITE" id="PS50003">
    <property type="entry name" value="PH_DOMAIN"/>
    <property type="match status" value="1"/>
</dbReference>
<dbReference type="Pfam" id="PF00620">
    <property type="entry name" value="RhoGAP"/>
    <property type="match status" value="1"/>
</dbReference>
<dbReference type="Gene3D" id="1.10.555.10">
    <property type="entry name" value="Rho GTPase activation protein"/>
    <property type="match status" value="1"/>
</dbReference>
<organism evidence="9 10">
    <name type="scientific">Elysia crispata</name>
    <name type="common">lettuce slug</name>
    <dbReference type="NCBI Taxonomy" id="231223"/>
    <lineage>
        <taxon>Eukaryota</taxon>
        <taxon>Metazoa</taxon>
        <taxon>Spiralia</taxon>
        <taxon>Lophotrochozoa</taxon>
        <taxon>Mollusca</taxon>
        <taxon>Gastropoda</taxon>
        <taxon>Heterobranchia</taxon>
        <taxon>Euthyneura</taxon>
        <taxon>Panpulmonata</taxon>
        <taxon>Sacoglossa</taxon>
        <taxon>Placobranchoidea</taxon>
        <taxon>Plakobranchidae</taxon>
        <taxon>Elysia</taxon>
    </lineage>
</organism>
<dbReference type="InterPro" id="IPR008936">
    <property type="entry name" value="Rho_GTPase_activation_prot"/>
</dbReference>
<dbReference type="AlphaFoldDB" id="A0AAE1CPT1"/>
<dbReference type="PROSITE" id="PS50020">
    <property type="entry name" value="WW_DOMAIN_2"/>
    <property type="match status" value="2"/>
</dbReference>
<dbReference type="InterPro" id="IPR001452">
    <property type="entry name" value="SH3_domain"/>
</dbReference>
<gene>
    <name evidence="9" type="ORF">RRG08_016971</name>
</gene>
<dbReference type="SUPFAM" id="SSF50729">
    <property type="entry name" value="PH domain-like"/>
    <property type="match status" value="1"/>
</dbReference>
<dbReference type="PROSITE" id="PS01159">
    <property type="entry name" value="WW_DOMAIN_1"/>
    <property type="match status" value="1"/>
</dbReference>
<keyword evidence="2" id="KW-0343">GTPase activation</keyword>
<feature type="domain" description="PH" evidence="6">
    <location>
        <begin position="473"/>
        <end position="582"/>
    </location>
</feature>
<feature type="region of interest" description="Disordered" evidence="4">
    <location>
        <begin position="265"/>
        <end position="308"/>
    </location>
</feature>
<feature type="region of interest" description="Disordered" evidence="4">
    <location>
        <begin position="193"/>
        <end position="228"/>
    </location>
</feature>
<feature type="domain" description="WW" evidence="7">
    <location>
        <begin position="243"/>
        <end position="272"/>
    </location>
</feature>
<dbReference type="EMBL" id="JAWDGP010007289">
    <property type="protein sequence ID" value="KAK3726662.1"/>
    <property type="molecule type" value="Genomic_DNA"/>
</dbReference>
<dbReference type="InterPro" id="IPR001849">
    <property type="entry name" value="PH_domain"/>
</dbReference>
<evidence type="ECO:0000256" key="3">
    <source>
        <dbReference type="PROSITE-ProRule" id="PRU00192"/>
    </source>
</evidence>
<feature type="domain" description="WW" evidence="7">
    <location>
        <begin position="324"/>
        <end position="357"/>
    </location>
</feature>
<dbReference type="InterPro" id="IPR000198">
    <property type="entry name" value="RhoGAP_dom"/>
</dbReference>
<proteinExistence type="predicted"/>
<evidence type="ECO:0008006" key="11">
    <source>
        <dbReference type="Google" id="ProtNLM"/>
    </source>
</evidence>
<dbReference type="GO" id="GO:0005737">
    <property type="term" value="C:cytoplasm"/>
    <property type="evidence" value="ECO:0007669"/>
    <property type="project" value="TreeGrafter"/>
</dbReference>
<dbReference type="SMART" id="SM00326">
    <property type="entry name" value="SH3"/>
    <property type="match status" value="1"/>
</dbReference>
<dbReference type="InterPro" id="IPR050729">
    <property type="entry name" value="Rho-GAP"/>
</dbReference>
<evidence type="ECO:0000256" key="4">
    <source>
        <dbReference type="SAM" id="MobiDB-lite"/>
    </source>
</evidence>
<evidence type="ECO:0000313" key="9">
    <source>
        <dbReference type="EMBL" id="KAK3726662.1"/>
    </source>
</evidence>
<dbReference type="PROSITE" id="PS50002">
    <property type="entry name" value="SH3"/>
    <property type="match status" value="1"/>
</dbReference>
<evidence type="ECO:0000259" key="5">
    <source>
        <dbReference type="PROSITE" id="PS50002"/>
    </source>
</evidence>
<evidence type="ECO:0000256" key="1">
    <source>
        <dbReference type="ARBA" id="ARBA00022443"/>
    </source>
</evidence>
<dbReference type="Gene3D" id="2.30.29.30">
    <property type="entry name" value="Pleckstrin-homology domain (PH domain)/Phosphotyrosine-binding domain (PTB)"/>
    <property type="match status" value="1"/>
</dbReference>
<keyword evidence="10" id="KW-1185">Reference proteome</keyword>
<dbReference type="InterPro" id="IPR011993">
    <property type="entry name" value="PH-like_dom_sf"/>
</dbReference>
<evidence type="ECO:0000313" key="10">
    <source>
        <dbReference type="Proteomes" id="UP001283361"/>
    </source>
</evidence>
<dbReference type="GO" id="GO:0007165">
    <property type="term" value="P:signal transduction"/>
    <property type="evidence" value="ECO:0007669"/>
    <property type="project" value="InterPro"/>
</dbReference>
<dbReference type="SUPFAM" id="SSF48350">
    <property type="entry name" value="GTPase activation domain, GAP"/>
    <property type="match status" value="1"/>
</dbReference>
<accession>A0AAE1CPT1</accession>
<feature type="compositionally biased region" description="Polar residues" evidence="4">
    <location>
        <begin position="289"/>
        <end position="298"/>
    </location>
</feature>
<dbReference type="SMART" id="SM00233">
    <property type="entry name" value="PH"/>
    <property type="match status" value="1"/>
</dbReference>